<name>A0A202BDM2_CHRVL</name>
<dbReference type="Pfam" id="PF11925">
    <property type="entry name" value="DUF3443"/>
    <property type="match status" value="1"/>
</dbReference>
<keyword evidence="3" id="KW-1185">Reference proteome</keyword>
<dbReference type="AlphaFoldDB" id="A0A202BDM2"/>
<sequence length="407" mass="40827">MRRIISICLMLLLSACGGGGGDGGNLSNGSNTGSTANSVTMTVDSGPSGVQGAFNLPYVSVTVCAPGSASNCQTVDHVLVDTGSTGLRILASALNASLLAGLGSQQVNSRQVVECMQFADGITWGPVKLADVKMAGKTASALPMQLISDPSYATIPASCSSIGSNEGNLAGLEANGIIGVSQALQDCEINGNCASNSANSLYYLCAGATSCVPGAVPVAQQVANPVASFSGDNNGVLLQLPSLAATGAASATGSLTFGIGTQSNNAVPGGAQAFLTTSASAFNINTLYKGLSYSSFIDSGSNILFFPDSSISTCVVSGSTWFCPASQQNLSAVLSSGASSSTVNFSVISAQYLTSTSYAAIPGIAAPASGVLASQFDWGLPFFYGRSVFIGFTGRSNPLGNGPMYIF</sequence>
<proteinExistence type="predicted"/>
<dbReference type="InterPro" id="IPR021847">
    <property type="entry name" value="DUF3443"/>
</dbReference>
<dbReference type="PROSITE" id="PS51257">
    <property type="entry name" value="PROKAR_LIPOPROTEIN"/>
    <property type="match status" value="1"/>
</dbReference>
<reference evidence="2 3" key="1">
    <citation type="submission" date="2017-05" db="EMBL/GenBank/DDBJ databases">
        <title>Chromobacterium violaceum GHPS1 isolated from Hydrocarbon polluted soil in French Guiana display an awesome secondary metabolite arsenal and a battery of drug and heavy-metal-resistance and detoxification of xenobiotics proteins.</title>
        <authorList>
            <person name="Belbahri L."/>
        </authorList>
    </citation>
    <scope>NUCLEOTIDE SEQUENCE [LARGE SCALE GENOMIC DNA]</scope>
    <source>
        <strain evidence="2 3">GHPS1</strain>
    </source>
</reference>
<dbReference type="Proteomes" id="UP000196342">
    <property type="component" value="Unassembled WGS sequence"/>
</dbReference>
<evidence type="ECO:0000256" key="1">
    <source>
        <dbReference type="SAM" id="SignalP"/>
    </source>
</evidence>
<feature type="signal peptide" evidence="1">
    <location>
        <begin position="1"/>
        <end position="20"/>
    </location>
</feature>
<evidence type="ECO:0008006" key="4">
    <source>
        <dbReference type="Google" id="ProtNLM"/>
    </source>
</evidence>
<feature type="chain" id="PRO_5013143295" description="DUF3443 domain-containing protein" evidence="1">
    <location>
        <begin position="21"/>
        <end position="407"/>
    </location>
</feature>
<dbReference type="EMBL" id="NHOO01000003">
    <property type="protein sequence ID" value="OVE49646.1"/>
    <property type="molecule type" value="Genomic_DNA"/>
</dbReference>
<keyword evidence="1" id="KW-0732">Signal</keyword>
<comment type="caution">
    <text evidence="2">The sequence shown here is derived from an EMBL/GenBank/DDBJ whole genome shotgun (WGS) entry which is preliminary data.</text>
</comment>
<gene>
    <name evidence="2" type="ORF">CBW21_03510</name>
</gene>
<protein>
    <recommendedName>
        <fullName evidence="4">DUF3443 domain-containing protein</fullName>
    </recommendedName>
</protein>
<evidence type="ECO:0000313" key="3">
    <source>
        <dbReference type="Proteomes" id="UP000196342"/>
    </source>
</evidence>
<evidence type="ECO:0000313" key="2">
    <source>
        <dbReference type="EMBL" id="OVE49646.1"/>
    </source>
</evidence>
<accession>A0A202BDM2</accession>
<organism evidence="2 3">
    <name type="scientific">Chromobacterium violaceum</name>
    <dbReference type="NCBI Taxonomy" id="536"/>
    <lineage>
        <taxon>Bacteria</taxon>
        <taxon>Pseudomonadati</taxon>
        <taxon>Pseudomonadota</taxon>
        <taxon>Betaproteobacteria</taxon>
        <taxon>Neisseriales</taxon>
        <taxon>Chromobacteriaceae</taxon>
        <taxon>Chromobacterium</taxon>
    </lineage>
</organism>